<keyword evidence="5" id="KW-1185">Reference proteome</keyword>
<feature type="transmembrane region" description="Helical" evidence="2">
    <location>
        <begin position="260"/>
        <end position="278"/>
    </location>
</feature>
<dbReference type="InterPro" id="IPR018713">
    <property type="entry name" value="MPAB/Lcp_cat_dom"/>
</dbReference>
<keyword evidence="4" id="KW-0560">Oxidoreductase</keyword>
<organism evidence="4 5">
    <name type="scientific">Ottowia pentelensis</name>
    <dbReference type="NCBI Taxonomy" id="511108"/>
    <lineage>
        <taxon>Bacteria</taxon>
        <taxon>Pseudomonadati</taxon>
        <taxon>Pseudomonadota</taxon>
        <taxon>Betaproteobacteria</taxon>
        <taxon>Burkholderiales</taxon>
        <taxon>Comamonadaceae</taxon>
        <taxon>Ottowia</taxon>
    </lineage>
</organism>
<protein>
    <submittedName>
        <fullName evidence="4">Oxygenase MpaB family protein</fullName>
        <ecNumber evidence="4">1.-.-.-</ecNumber>
    </submittedName>
</protein>
<dbReference type="PANTHER" id="PTHR36151">
    <property type="entry name" value="BLR2777 PROTEIN"/>
    <property type="match status" value="1"/>
</dbReference>
<gene>
    <name evidence="4" type="ORF">ACFFGG_01905</name>
</gene>
<comment type="caution">
    <text evidence="4">The sequence shown here is derived from an EMBL/GenBank/DDBJ whole genome shotgun (WGS) entry which is preliminary data.</text>
</comment>
<feature type="region of interest" description="Disordered" evidence="1">
    <location>
        <begin position="1"/>
        <end position="27"/>
    </location>
</feature>
<dbReference type="EMBL" id="JBHLTN010000002">
    <property type="protein sequence ID" value="MFC0591300.1"/>
    <property type="molecule type" value="Genomic_DNA"/>
</dbReference>
<dbReference type="Pfam" id="PF09995">
    <property type="entry name" value="MPAB_Lcp_cat"/>
    <property type="match status" value="1"/>
</dbReference>
<sequence>MDKRDEPTLDGSAPRGAEPAATLRLPGRSLLPPALRRQLRRQVLSVLSRSAPAPDYDAPLGDAGLFGPASVTWKVHADFPSMMVGGLAALMLQSLHPLALAGVWDHSNFRDDTLGRLRNTTAFVGRTTYAPRAAALAAIERVRDIHQHVRGTAADGRAYSADDPHLLAWVHAAECWGFLQAYQAHCRVRIARAEQDRYIGEMARIAQALGAPEAPRSLAELEAFFSAARPELVFDARTREVLHVLGAMRLPVPLPGVSRTLFLGAAAALLPPWALALMERTPAQRRRDRMAARALRWIAPSIRDAMAEGGLAWRACRRTGTDYASLWRWDEPPTA</sequence>
<keyword evidence="2" id="KW-1133">Transmembrane helix</keyword>
<dbReference type="PANTHER" id="PTHR36151:SF3">
    <property type="entry name" value="ER-BOUND OXYGENASE MPAB_MPAB'_RUBBER OXYGENASE CATALYTIC DOMAIN-CONTAINING PROTEIN"/>
    <property type="match status" value="1"/>
</dbReference>
<dbReference type="RefSeq" id="WP_377479105.1">
    <property type="nucleotide sequence ID" value="NZ_JBHLTN010000002.1"/>
</dbReference>
<dbReference type="Proteomes" id="UP001589834">
    <property type="component" value="Unassembled WGS sequence"/>
</dbReference>
<name>A0ABV6PN82_9BURK</name>
<evidence type="ECO:0000259" key="3">
    <source>
        <dbReference type="Pfam" id="PF09995"/>
    </source>
</evidence>
<evidence type="ECO:0000313" key="5">
    <source>
        <dbReference type="Proteomes" id="UP001589834"/>
    </source>
</evidence>
<accession>A0ABV6PN82</accession>
<evidence type="ECO:0000256" key="1">
    <source>
        <dbReference type="SAM" id="MobiDB-lite"/>
    </source>
</evidence>
<reference evidence="4 5" key="1">
    <citation type="submission" date="2024-09" db="EMBL/GenBank/DDBJ databases">
        <authorList>
            <person name="Sun Q."/>
            <person name="Mori K."/>
        </authorList>
    </citation>
    <scope>NUCLEOTIDE SEQUENCE [LARGE SCALE GENOMIC DNA]</scope>
    <source>
        <strain evidence="4 5">NCAIM B.02336</strain>
    </source>
</reference>
<feature type="domain" description="ER-bound oxygenase mpaB/mpaB'/Rubber oxygenase catalytic" evidence="3">
    <location>
        <begin position="73"/>
        <end position="297"/>
    </location>
</feature>
<keyword evidence="2" id="KW-0812">Transmembrane</keyword>
<keyword evidence="2" id="KW-0472">Membrane</keyword>
<evidence type="ECO:0000313" key="4">
    <source>
        <dbReference type="EMBL" id="MFC0591300.1"/>
    </source>
</evidence>
<dbReference type="GO" id="GO:0016491">
    <property type="term" value="F:oxidoreductase activity"/>
    <property type="evidence" value="ECO:0007669"/>
    <property type="project" value="UniProtKB-KW"/>
</dbReference>
<evidence type="ECO:0000256" key="2">
    <source>
        <dbReference type="SAM" id="Phobius"/>
    </source>
</evidence>
<proteinExistence type="predicted"/>
<dbReference type="EC" id="1.-.-.-" evidence="4"/>